<feature type="chain" id="PRO_5038024548" evidence="2">
    <location>
        <begin position="25"/>
        <end position="456"/>
    </location>
</feature>
<evidence type="ECO:0000256" key="1">
    <source>
        <dbReference type="SAM" id="MobiDB-lite"/>
    </source>
</evidence>
<feature type="compositionally biased region" description="Low complexity" evidence="1">
    <location>
        <begin position="30"/>
        <end position="42"/>
    </location>
</feature>
<dbReference type="PANTHER" id="PTHR43649">
    <property type="entry name" value="ARABINOSE-BINDING PROTEIN-RELATED"/>
    <property type="match status" value="1"/>
</dbReference>
<organism evidence="3 4">
    <name type="scientific">Nocardioides acrostichi</name>
    <dbReference type="NCBI Taxonomy" id="2784339"/>
    <lineage>
        <taxon>Bacteria</taxon>
        <taxon>Bacillati</taxon>
        <taxon>Actinomycetota</taxon>
        <taxon>Actinomycetes</taxon>
        <taxon>Propionibacteriales</taxon>
        <taxon>Nocardioidaceae</taxon>
        <taxon>Nocardioides</taxon>
    </lineage>
</organism>
<dbReference type="PANTHER" id="PTHR43649:SF12">
    <property type="entry name" value="DIACETYLCHITOBIOSE BINDING PROTEIN DASA"/>
    <property type="match status" value="1"/>
</dbReference>
<dbReference type="EMBL" id="JADIVZ010000001">
    <property type="protein sequence ID" value="MBF4160218.1"/>
    <property type="molecule type" value="Genomic_DNA"/>
</dbReference>
<dbReference type="Proteomes" id="UP000656804">
    <property type="component" value="Unassembled WGS sequence"/>
</dbReference>
<proteinExistence type="predicted"/>
<dbReference type="InterPro" id="IPR050490">
    <property type="entry name" value="Bact_solute-bd_prot1"/>
</dbReference>
<dbReference type="InterPro" id="IPR006059">
    <property type="entry name" value="SBP"/>
</dbReference>
<name>A0A930USU9_9ACTN</name>
<evidence type="ECO:0000313" key="3">
    <source>
        <dbReference type="EMBL" id="MBF4160218.1"/>
    </source>
</evidence>
<feature type="region of interest" description="Disordered" evidence="1">
    <location>
        <begin position="25"/>
        <end position="47"/>
    </location>
</feature>
<comment type="caution">
    <text evidence="3">The sequence shown here is derived from an EMBL/GenBank/DDBJ whole genome shotgun (WGS) entry which is preliminary data.</text>
</comment>
<dbReference type="SUPFAM" id="SSF53850">
    <property type="entry name" value="Periplasmic binding protein-like II"/>
    <property type="match status" value="1"/>
</dbReference>
<dbReference type="PROSITE" id="PS51257">
    <property type="entry name" value="PROKAR_LIPOPROTEIN"/>
    <property type="match status" value="1"/>
</dbReference>
<sequence>MRTSMRAVAATAALLLVAGLGACSDEGNGSTQPSASPSTSAPPAEPVDLTLGMFGSKAELAPYRDLVEQYNAMTPGVTVTLRTWRTPTAAEKALSGNDAPDVYLAARRDLPRLIEDNLSRPVDELLDERFVDFGDDYSRAALEAFSESARLQCMPYGVEPQVIYYNTDLIDFDRMNKRGLDAPSDHKRWSFEQFAAAAQFATRPRRDTRGVYVSPTIEGLAPFIYSGSGQLFDSTDDPTSLAFSSGGTQSALERTLPLLRNGALTLTERQLSRASPLTWFERGRLGMIAGDRSLVPQLRKVEGLRFDVMPMPTLDSFTTTGDLTGLCLNPAAPSIGAAADLLVYLISDDAVSTVVRTGYLQPANQKVALSDAFLQVNREPLNAQVFTGSVRYLKLPPLLSTWNRLHRAVDTEVADLVNDPGSIDLDAVTSRIDEESQRVLSPESASESPSPSASGE</sequence>
<feature type="signal peptide" evidence="2">
    <location>
        <begin position="1"/>
        <end position="24"/>
    </location>
</feature>
<keyword evidence="4" id="KW-1185">Reference proteome</keyword>
<reference evidence="3" key="1">
    <citation type="submission" date="2020-11" db="EMBL/GenBank/DDBJ databases">
        <title>Nocardioides sp. CBS4Y-1, whole genome shotgun sequence.</title>
        <authorList>
            <person name="Tuo L."/>
        </authorList>
    </citation>
    <scope>NUCLEOTIDE SEQUENCE</scope>
    <source>
        <strain evidence="3">CBS4Y-1</strain>
    </source>
</reference>
<dbReference type="Gene3D" id="3.40.190.10">
    <property type="entry name" value="Periplasmic binding protein-like II"/>
    <property type="match status" value="1"/>
</dbReference>
<evidence type="ECO:0000313" key="4">
    <source>
        <dbReference type="Proteomes" id="UP000656804"/>
    </source>
</evidence>
<dbReference type="AlphaFoldDB" id="A0A930USU9"/>
<keyword evidence="2" id="KW-0732">Signal</keyword>
<feature type="compositionally biased region" description="Low complexity" evidence="1">
    <location>
        <begin position="441"/>
        <end position="456"/>
    </location>
</feature>
<feature type="region of interest" description="Disordered" evidence="1">
    <location>
        <begin position="434"/>
        <end position="456"/>
    </location>
</feature>
<evidence type="ECO:0000256" key="2">
    <source>
        <dbReference type="SAM" id="SignalP"/>
    </source>
</evidence>
<dbReference type="Pfam" id="PF13416">
    <property type="entry name" value="SBP_bac_8"/>
    <property type="match status" value="1"/>
</dbReference>
<gene>
    <name evidence="3" type="ORF">ISG29_00835</name>
</gene>
<dbReference type="RefSeq" id="WP_194501478.1">
    <property type="nucleotide sequence ID" value="NZ_JADIVZ010000001.1"/>
</dbReference>
<protein>
    <submittedName>
        <fullName evidence="3">Extracellular solute-binding protein</fullName>
    </submittedName>
</protein>
<accession>A0A930USU9</accession>